<proteinExistence type="predicted"/>
<name>A0A9C7BQR2_9VIRU</name>
<evidence type="ECO:0000313" key="1">
    <source>
        <dbReference type="EMBL" id="BDT62787.1"/>
    </source>
</evidence>
<sequence length="278" mass="31234">MAELSITLGRSPLLDTKSPIVSLIANKQWCRGITNVGSSSSIIDPTNWSTRGHIGMFKTLMGYSELFPDTKKGVEKQTQVVEHFDIIDFNQCPNIGNTEKNIGFNFNNTNSQSLYCVAHIHSHQSDEMLTNQGFATAPGKRITLRRCTSKDNSFYLEENKVDAANIIKSIKKGFATERDVILSSFNEEKNDMCIFTLMVLQGREETPPPIFQQKSYFVADSVDSCDGADGGRTFKEQPNLSHARFRRGDKTGQKFVKVNINREKGCDIHIYHVLLLLS</sequence>
<dbReference type="EMBL" id="LC738878">
    <property type="protein sequence ID" value="BDT62787.1"/>
    <property type="molecule type" value="Genomic_DNA"/>
</dbReference>
<accession>A0A9C7BQR2</accession>
<organism evidence="1">
    <name type="scientific">Metapenaeus joyneri majanivirus</name>
    <dbReference type="NCBI Taxonomy" id="2984280"/>
    <lineage>
        <taxon>Viruses</taxon>
        <taxon>Viruses incertae sedis</taxon>
        <taxon>Naldaviricetes</taxon>
        <taxon>Nimaviridae</taxon>
    </lineage>
</organism>
<reference evidence="1" key="1">
    <citation type="submission" date="2022-10" db="EMBL/GenBank/DDBJ databases">
        <title>Genome sequences of endogenous nimaviruses in decapod crustaceans.</title>
        <authorList>
            <person name="Kawato S."/>
            <person name="Nozaki R."/>
            <person name="Kondo H."/>
            <person name="Hirono I."/>
        </authorList>
    </citation>
    <scope>NUCLEOTIDE SEQUENCE</scope>
    <source>
        <strain evidence="1">Tokushima2020</strain>
    </source>
</reference>
<protein>
    <submittedName>
        <fullName evidence="1">Wsv390-like protein</fullName>
    </submittedName>
</protein>